<evidence type="ECO:0000313" key="4">
    <source>
        <dbReference type="EMBL" id="PNY29044.1"/>
    </source>
</evidence>
<organism evidence="4 5">
    <name type="scientific">Tolypocladium capitatum</name>
    <dbReference type="NCBI Taxonomy" id="45235"/>
    <lineage>
        <taxon>Eukaryota</taxon>
        <taxon>Fungi</taxon>
        <taxon>Dikarya</taxon>
        <taxon>Ascomycota</taxon>
        <taxon>Pezizomycotina</taxon>
        <taxon>Sordariomycetes</taxon>
        <taxon>Hypocreomycetidae</taxon>
        <taxon>Hypocreales</taxon>
        <taxon>Ophiocordycipitaceae</taxon>
        <taxon>Tolypocladium</taxon>
    </lineage>
</organism>
<sequence>MAGDYQYRPLRQGEIRLLRLDPVRSPEQALSGSIVHHLLTNPTYHPGKDGKPPYLERPQSYEAVSYHWGSDPRTPHRLFINDGAGRSLIRLTAALHTLLRRLALSDRERVLWADAICINQVSSHANKEKGEQIQLMPDIYRIASRVQIYLGPASPADDVPAALDLLATIADYSEYLDNSQHAAGEVGTALAQRRGLVLPPPGDGRWPALRAFLRRPWFRRVWVIQEFVYATDVVVACGGHDIDWRTLWLAAKAYCDNRHLMFAGYKPDLVGQRTRDAFREAHEGARALQTITDLRMRAWGYMTPAYMILNLGDGKLADFDGLTIRKDFNAIKQYEDMARSRLLKDRASGESFPFGRPDMLDLLHRTNNFLATQPVDRLYGLLGLAEDAGHLEPVYSAEQTLAVVTARFAASFIRKGRLAVVLATAGIRSEAPAAGDPPSWVPHWTKVRYAQEHTIGFNRASDIEEQARAREDAAHTKAGGGPPSGEPSPEVADEALPKKLYNAALDTAQEFRLDEAQGTLTVTAVAVDRVLVVLPGRLLLGTPMYANMIKKLGQVYPTGEPIEEALWRSLVANRTFHGLPAPEEYAAQYQNLKRCEAELLSRAAIRLGIGCLVALPLVTLAIRYIHILAQVAIVAVAVAMNKVPVVPGVVFIVLLPVFRWLWTIALAPVLVGLTWYLASKVYAHAFLDMVAQMGVTAAATTGSVPEAFAGYLMSFSIMANRYTLCFTEHRLMGLLPLSTKVGDVVVVIHGCHAPFVVRPTEREGHFRLVGECYVHGVMNGECMAGQSVEITLC</sequence>
<dbReference type="Proteomes" id="UP000236621">
    <property type="component" value="Unassembled WGS sequence"/>
</dbReference>
<protein>
    <submittedName>
        <fullName evidence="4">Ankyrin and HET domain protein</fullName>
    </submittedName>
</protein>
<gene>
    <name evidence="4" type="ORF">TCAP_01033</name>
</gene>
<reference evidence="4 5" key="1">
    <citation type="submission" date="2017-08" db="EMBL/GenBank/DDBJ databases">
        <title>Harnessing the power of phylogenomics to disentangle the directionality and signatures of interkingdom host jumping in the parasitic fungal genus Tolypocladium.</title>
        <authorList>
            <person name="Quandt C.A."/>
            <person name="Patterson W."/>
            <person name="Spatafora J.W."/>
        </authorList>
    </citation>
    <scope>NUCLEOTIDE SEQUENCE [LARGE SCALE GENOMIC DNA]</scope>
    <source>
        <strain evidence="4 5">CBS 113982</strain>
    </source>
</reference>
<dbReference type="EMBL" id="NRSZ01000163">
    <property type="protein sequence ID" value="PNY29044.1"/>
    <property type="molecule type" value="Genomic_DNA"/>
</dbReference>
<keyword evidence="2" id="KW-1133">Transmembrane helix</keyword>
<keyword evidence="2" id="KW-0812">Transmembrane</keyword>
<comment type="caution">
    <text evidence="4">The sequence shown here is derived from an EMBL/GenBank/DDBJ whole genome shotgun (WGS) entry which is preliminary data.</text>
</comment>
<keyword evidence="2" id="KW-0472">Membrane</keyword>
<feature type="compositionally biased region" description="Basic and acidic residues" evidence="1">
    <location>
        <begin position="466"/>
        <end position="475"/>
    </location>
</feature>
<feature type="transmembrane region" description="Helical" evidence="2">
    <location>
        <begin position="632"/>
        <end position="654"/>
    </location>
</feature>
<evidence type="ECO:0000313" key="5">
    <source>
        <dbReference type="Proteomes" id="UP000236621"/>
    </source>
</evidence>
<feature type="domain" description="Heterokaryon incompatibility" evidence="3">
    <location>
        <begin position="61"/>
        <end position="226"/>
    </location>
</feature>
<accession>A0A2K3QNE0</accession>
<feature type="transmembrane region" description="Helical" evidence="2">
    <location>
        <begin position="603"/>
        <end position="625"/>
    </location>
</feature>
<evidence type="ECO:0000256" key="2">
    <source>
        <dbReference type="SAM" id="Phobius"/>
    </source>
</evidence>
<dbReference type="OrthoDB" id="3553147at2759"/>
<dbReference type="Pfam" id="PF06985">
    <property type="entry name" value="HET"/>
    <property type="match status" value="1"/>
</dbReference>
<proteinExistence type="predicted"/>
<dbReference type="PANTHER" id="PTHR24148">
    <property type="entry name" value="ANKYRIN REPEAT DOMAIN-CONTAINING PROTEIN 39 HOMOLOG-RELATED"/>
    <property type="match status" value="1"/>
</dbReference>
<dbReference type="Pfam" id="PF26639">
    <property type="entry name" value="Het-6_barrel"/>
    <property type="match status" value="1"/>
</dbReference>
<dbReference type="PANTHER" id="PTHR24148:SF82">
    <property type="entry name" value="HETEROKARYON INCOMPATIBILITY DOMAIN-CONTAINING PROTEIN"/>
    <property type="match status" value="1"/>
</dbReference>
<dbReference type="STRING" id="45235.A0A2K3QNE0"/>
<feature type="region of interest" description="Disordered" evidence="1">
    <location>
        <begin position="466"/>
        <end position="492"/>
    </location>
</feature>
<evidence type="ECO:0000259" key="3">
    <source>
        <dbReference type="Pfam" id="PF06985"/>
    </source>
</evidence>
<dbReference type="InterPro" id="IPR010730">
    <property type="entry name" value="HET"/>
</dbReference>
<feature type="transmembrane region" description="Helical" evidence="2">
    <location>
        <begin position="660"/>
        <end position="678"/>
    </location>
</feature>
<evidence type="ECO:0000256" key="1">
    <source>
        <dbReference type="SAM" id="MobiDB-lite"/>
    </source>
</evidence>
<dbReference type="InterPro" id="IPR052895">
    <property type="entry name" value="HetReg/Transcr_Mod"/>
</dbReference>
<name>A0A2K3QNE0_9HYPO</name>
<dbReference type="AlphaFoldDB" id="A0A2K3QNE0"/>
<keyword evidence="5" id="KW-1185">Reference proteome</keyword>